<dbReference type="EMBL" id="SJSM01000002">
    <property type="protein sequence ID" value="TCC98874.1"/>
    <property type="molecule type" value="Genomic_DNA"/>
</dbReference>
<gene>
    <name evidence="1" type="ORF">EZ444_05380</name>
</gene>
<protein>
    <recommendedName>
        <fullName evidence="3">Transposase (putative) YhgA-like domain-containing protein</fullName>
    </recommendedName>
</protein>
<reference evidence="1 2" key="1">
    <citation type="submission" date="2019-02" db="EMBL/GenBank/DDBJ databases">
        <title>Pedobacter sp. RP-3-8 sp. nov., isolated from Arctic soil.</title>
        <authorList>
            <person name="Dahal R.H."/>
        </authorList>
    </citation>
    <scope>NUCLEOTIDE SEQUENCE [LARGE SCALE GENOMIC DNA]</scope>
    <source>
        <strain evidence="1 2">RP-3-8</strain>
    </source>
</reference>
<name>A0A4R0NJ29_9SPHI</name>
<dbReference type="OrthoDB" id="944318at2"/>
<evidence type="ECO:0000313" key="1">
    <source>
        <dbReference type="EMBL" id="TCC98874.1"/>
    </source>
</evidence>
<dbReference type="AlphaFoldDB" id="A0A4R0NJ29"/>
<accession>A0A4R0NJ29</accession>
<comment type="caution">
    <text evidence="1">The sequence shown here is derived from an EMBL/GenBank/DDBJ whole genome shotgun (WGS) entry which is preliminary data.</text>
</comment>
<organism evidence="1 2">
    <name type="scientific">Pedobacter hiemivivus</name>
    <dbReference type="NCBI Taxonomy" id="2530454"/>
    <lineage>
        <taxon>Bacteria</taxon>
        <taxon>Pseudomonadati</taxon>
        <taxon>Bacteroidota</taxon>
        <taxon>Sphingobacteriia</taxon>
        <taxon>Sphingobacteriales</taxon>
        <taxon>Sphingobacteriaceae</taxon>
        <taxon>Pedobacter</taxon>
    </lineage>
</organism>
<sequence>MSKQKPKRKSPRRDDELWKGILADVFEDFLRFFFPDADNLFDFKKKFVFLDKEFNRLFPPEENAAGVRFVDKLVKVHLKAGGSKFILMHVEIQGSKGHEELGSRMFRYFYRAKDKHNVSITAFAILIDDVKSYHPKIYKEEYLGTRLSYEFNTYKLLDQDEETLRANPNPFAVVALTVLMALKNKKIDDEGLKSIKMDLTSELIKRKLDKVKHERIMAFLVYYVNFENPEMMIKFEEEVQKLTGRTTPMGVKEILLDRRFKEGRQLERAKAVEEKRTIARNFKNKAIDLNIIAEATGLSLEEIKSL</sequence>
<keyword evidence="2" id="KW-1185">Reference proteome</keyword>
<proteinExistence type="predicted"/>
<dbReference type="Proteomes" id="UP000291117">
    <property type="component" value="Unassembled WGS sequence"/>
</dbReference>
<evidence type="ECO:0000313" key="2">
    <source>
        <dbReference type="Proteomes" id="UP000291117"/>
    </source>
</evidence>
<evidence type="ECO:0008006" key="3">
    <source>
        <dbReference type="Google" id="ProtNLM"/>
    </source>
</evidence>